<dbReference type="GO" id="GO:0032465">
    <property type="term" value="P:regulation of cytokinesis"/>
    <property type="evidence" value="ECO:0007669"/>
    <property type="project" value="EnsemblFungi"/>
</dbReference>
<name>G8ZNR5_TORDE</name>
<dbReference type="InParanoid" id="G8ZNR5"/>
<dbReference type="GO" id="GO:0030295">
    <property type="term" value="F:protein kinase activator activity"/>
    <property type="evidence" value="ECO:0007669"/>
    <property type="project" value="EnsemblFungi"/>
</dbReference>
<keyword evidence="5" id="KW-0206">Cytoskeleton</keyword>
<feature type="region of interest" description="Disordered" evidence="7">
    <location>
        <begin position="245"/>
        <end position="271"/>
    </location>
</feature>
<dbReference type="FunCoup" id="G8ZNR5">
    <property type="interactions" value="46"/>
</dbReference>
<organism evidence="9 10">
    <name type="scientific">Torulaspora delbrueckii</name>
    <name type="common">Yeast</name>
    <name type="synonym">Candida colliculosa</name>
    <dbReference type="NCBI Taxonomy" id="4950"/>
    <lineage>
        <taxon>Eukaryota</taxon>
        <taxon>Fungi</taxon>
        <taxon>Dikarya</taxon>
        <taxon>Ascomycota</taxon>
        <taxon>Saccharomycotina</taxon>
        <taxon>Saccharomycetes</taxon>
        <taxon>Saccharomycetales</taxon>
        <taxon>Saccharomycetaceae</taxon>
        <taxon>Torulaspora</taxon>
    </lineage>
</organism>
<keyword evidence="6" id="KW-0539">Nucleus</keyword>
<dbReference type="EMBL" id="HE616743">
    <property type="protein sequence ID" value="CCE90259.1"/>
    <property type="molecule type" value="Genomic_DNA"/>
</dbReference>
<feature type="region of interest" description="Disordered" evidence="7">
    <location>
        <begin position="304"/>
        <end position="329"/>
    </location>
</feature>
<dbReference type="AlphaFoldDB" id="G8ZNR5"/>
<dbReference type="Proteomes" id="UP000005627">
    <property type="component" value="Chromosome 2"/>
</dbReference>
<dbReference type="GO" id="GO:0032133">
    <property type="term" value="C:chromosome passenger complex"/>
    <property type="evidence" value="ECO:0007669"/>
    <property type="project" value="EnsemblFungi"/>
</dbReference>
<evidence type="ECO:0000313" key="9">
    <source>
        <dbReference type="EMBL" id="CCE90259.1"/>
    </source>
</evidence>
<dbReference type="GO" id="GO:0072686">
    <property type="term" value="C:mitotic spindle"/>
    <property type="evidence" value="ECO:0007669"/>
    <property type="project" value="EnsemblFungi"/>
</dbReference>
<dbReference type="GO" id="GO:0032185">
    <property type="term" value="P:septin cytoskeleton organization"/>
    <property type="evidence" value="ECO:0007669"/>
    <property type="project" value="EnsemblFungi"/>
</dbReference>
<dbReference type="GeneID" id="11504101"/>
<dbReference type="eggNOG" id="ENOG502S0AD">
    <property type="taxonomic scope" value="Eukaryota"/>
</dbReference>
<evidence type="ECO:0000259" key="8">
    <source>
        <dbReference type="Pfam" id="PF03941"/>
    </source>
</evidence>
<accession>G8ZNR5</accession>
<dbReference type="GO" id="GO:0005634">
    <property type="term" value="C:nucleus"/>
    <property type="evidence" value="ECO:0007669"/>
    <property type="project" value="UniProtKB-SubCell"/>
</dbReference>
<comment type="similarity">
    <text evidence="3">Belongs to the INCENP family.</text>
</comment>
<dbReference type="STRING" id="1076872.G8ZNR5"/>
<dbReference type="GO" id="GO:0051233">
    <property type="term" value="C:spindle midzone"/>
    <property type="evidence" value="ECO:0007669"/>
    <property type="project" value="EnsemblFungi"/>
</dbReference>
<evidence type="ECO:0000313" key="10">
    <source>
        <dbReference type="Proteomes" id="UP000005627"/>
    </source>
</evidence>
<sequence length="385" mass="44074">MDWAVKAARKKSQRLPGSTRSIVESLNAFNDVAGEGQTQIDAVVGETAGWLVQVMSPERTTELQVVEERAETPVRVVQSATTPKSLAKPTWSPYKVEKSLTSEQIRSQRRSNMFVPLPSRDPLVIQPSKPTSSVFERLSSLPTKSFENKVNRKVSSIDVTGSPMRRNSPRRDVESSMQDTLKNIFSTKKRSIPRIEKTTTQKTVLKPPQEPYQPPRPDRLTRFQLLPSTESEKTDLKEKMNKRLSEVIRTQQRRRNDQQKRKTHLDEDTKRRTKIWNEKTPTTTLRTNTILHDLNSVDHRTIIGESHQSPGNQTLPEIQSDSDDDADSTLASWARSPYLQEQLYLQQNWDPKKIFGPIPPLHIDQIFPNSKPSKSKQQPLTRKNL</sequence>
<reference evidence="9 10" key="1">
    <citation type="journal article" date="2011" name="Proc. Natl. Acad. Sci. U.S.A.">
        <title>Evolutionary erosion of yeast sex chromosomes by mating-type switching accidents.</title>
        <authorList>
            <person name="Gordon J.L."/>
            <person name="Armisen D."/>
            <person name="Proux-Wera E."/>
            <person name="Oheigeartaigh S.S."/>
            <person name="Byrne K.P."/>
            <person name="Wolfe K.H."/>
        </authorList>
    </citation>
    <scope>NUCLEOTIDE SEQUENCE [LARGE SCALE GENOMIC DNA]</scope>
    <source>
        <strain evidence="10">ATCC 10662 / CBS 1146 / NBRC 0425 / NCYC 2629 / NRRL Y-866</strain>
    </source>
</reference>
<keyword evidence="4" id="KW-0963">Cytoplasm</keyword>
<feature type="compositionally biased region" description="Basic and acidic residues" evidence="7">
    <location>
        <begin position="254"/>
        <end position="270"/>
    </location>
</feature>
<feature type="region of interest" description="Disordered" evidence="7">
    <location>
        <begin position="363"/>
        <end position="385"/>
    </location>
</feature>
<evidence type="ECO:0000256" key="7">
    <source>
        <dbReference type="SAM" id="MobiDB-lite"/>
    </source>
</evidence>
<feature type="region of interest" description="Disordered" evidence="7">
    <location>
        <begin position="192"/>
        <end position="219"/>
    </location>
</feature>
<evidence type="ECO:0000256" key="4">
    <source>
        <dbReference type="ARBA" id="ARBA00022490"/>
    </source>
</evidence>
<dbReference type="RefSeq" id="XP_003679470.1">
    <property type="nucleotide sequence ID" value="XM_003679422.1"/>
</dbReference>
<dbReference type="KEGG" id="tdl:TDEL_0B01300"/>
<feature type="compositionally biased region" description="Polar residues" evidence="7">
    <location>
        <begin position="367"/>
        <end position="385"/>
    </location>
</feature>
<comment type="subcellular location">
    <subcellularLocation>
        <location evidence="2">Cytoplasm</location>
        <location evidence="2">Cytoskeleton</location>
        <location evidence="2">Spindle</location>
    </subcellularLocation>
    <subcellularLocation>
        <location evidence="1">Nucleus</location>
    </subcellularLocation>
</comment>
<dbReference type="InterPro" id="IPR005635">
    <property type="entry name" value="Inner_centromere_prot_ARK-bd"/>
</dbReference>
<evidence type="ECO:0000256" key="5">
    <source>
        <dbReference type="ARBA" id="ARBA00023212"/>
    </source>
</evidence>
<gene>
    <name evidence="9" type="primary">TDEL0B01300</name>
    <name evidence="9" type="ORF">TDEL_0B01300</name>
</gene>
<evidence type="ECO:0000256" key="1">
    <source>
        <dbReference type="ARBA" id="ARBA00004123"/>
    </source>
</evidence>
<dbReference type="HOGENOM" id="CLU_718021_0_0_1"/>
<feature type="compositionally biased region" description="Polar residues" evidence="7">
    <location>
        <begin position="306"/>
        <end position="319"/>
    </location>
</feature>
<protein>
    <recommendedName>
        <fullName evidence="8">Inner centromere protein ARK-binding domain-containing protein</fullName>
    </recommendedName>
</protein>
<evidence type="ECO:0000256" key="3">
    <source>
        <dbReference type="ARBA" id="ARBA00010042"/>
    </source>
</evidence>
<dbReference type="Pfam" id="PF03941">
    <property type="entry name" value="INCENP_ARK-bind"/>
    <property type="match status" value="1"/>
</dbReference>
<keyword evidence="10" id="KW-1185">Reference proteome</keyword>
<dbReference type="GO" id="GO:0007059">
    <property type="term" value="P:chromosome segregation"/>
    <property type="evidence" value="ECO:0007669"/>
    <property type="project" value="EnsemblFungi"/>
</dbReference>
<dbReference type="GO" id="GO:0005828">
    <property type="term" value="C:kinetochore microtubule"/>
    <property type="evidence" value="ECO:0007669"/>
    <property type="project" value="EnsemblFungi"/>
</dbReference>
<proteinExistence type="inferred from homology"/>
<evidence type="ECO:0000256" key="6">
    <source>
        <dbReference type="ARBA" id="ARBA00023242"/>
    </source>
</evidence>
<evidence type="ECO:0000256" key="2">
    <source>
        <dbReference type="ARBA" id="ARBA00004186"/>
    </source>
</evidence>
<feature type="domain" description="Inner centromere protein ARK-binding" evidence="8">
    <location>
        <begin position="317"/>
        <end position="367"/>
    </location>
</feature>
<dbReference type="OrthoDB" id="6123at2759"/>